<dbReference type="EMBL" id="RRYP01005473">
    <property type="protein sequence ID" value="TNV82003.1"/>
    <property type="molecule type" value="Genomic_DNA"/>
</dbReference>
<feature type="compositionally biased region" description="Basic and acidic residues" evidence="1">
    <location>
        <begin position="576"/>
        <end position="585"/>
    </location>
</feature>
<evidence type="ECO:0000256" key="1">
    <source>
        <dbReference type="SAM" id="MobiDB-lite"/>
    </source>
</evidence>
<evidence type="ECO:0000256" key="2">
    <source>
        <dbReference type="SAM" id="Phobius"/>
    </source>
</evidence>
<feature type="compositionally biased region" description="Basic and acidic residues" evidence="1">
    <location>
        <begin position="592"/>
        <end position="617"/>
    </location>
</feature>
<accession>A0A8J8NVQ3</accession>
<keyword evidence="2" id="KW-0812">Transmembrane</keyword>
<dbReference type="AlphaFoldDB" id="A0A8J8NVQ3"/>
<keyword evidence="2" id="KW-0472">Membrane</keyword>
<evidence type="ECO:0000313" key="4">
    <source>
        <dbReference type="Proteomes" id="UP000785679"/>
    </source>
</evidence>
<keyword evidence="2" id="KW-1133">Transmembrane helix</keyword>
<sequence>MNQNQEQHFKDQASIQPPYIHKFFEAAPDGSVTFLGSPLQDLTSQAFVLTHQRCEEGDFKSNSPITHQPEAEPDGLILVIGQDAEELPIVRIKSHKEQISENLRFYQNDYRRKSSHSSPLKESDAIARDMDTSILQSEELFQDQVIFKYLPQNDLQSTDFYTTQSTYTKIQIHQFKLEELKEPNEYSESLLKSLPSQHQLCPSMHSNAIGRTVVKTNCTDIQTSKCIQSMINRNGSILFAPGRSFGTQPLNEDNGVPSDKGSALHNEVGKNNAIQRLEDESTANGTTLKSKDYTAPADGETHQSVTVLTEEEKRILVSTGFMSVLMMSSTLSAQLSSTPHVIKAYAQQLVKVVQYDENFHLYRSNEHRLQPDPRQQQGQQLRPTMWETIKLRLKEIGKIKIGSWTTVPSSRYPWLNHPTTVLEFAKFGGAIAMIAFVGFIIYCGKKYIDNKQMLAINQDNLKNQRTLAEESIKRQRTLNDENREKELANQRILADENTKSQRTLNDENREKNLANQRLLADESMQNQRTLAQESMQNMRILAKEKRKYQQTQAQEHTHSTSALAKESLEAHKILSHEHQETDGDSQRILAKIKSDDQQRQEEQSAIMEDCRASKEQLSENEEMPQQAQKDSDPVEGINPTRPSTESKAKIISSRD</sequence>
<reference evidence="3" key="1">
    <citation type="submission" date="2019-06" db="EMBL/GenBank/DDBJ databases">
        <authorList>
            <person name="Zheng W."/>
        </authorList>
    </citation>
    <scope>NUCLEOTIDE SEQUENCE</scope>
    <source>
        <strain evidence="3">QDHG01</strain>
    </source>
</reference>
<feature type="region of interest" description="Disordered" evidence="1">
    <location>
        <begin position="276"/>
        <end position="302"/>
    </location>
</feature>
<proteinExistence type="predicted"/>
<gene>
    <name evidence="3" type="ORF">FGO68_gene11656</name>
</gene>
<keyword evidence="4" id="KW-1185">Reference proteome</keyword>
<feature type="compositionally biased region" description="Basic and acidic residues" evidence="1">
    <location>
        <begin position="644"/>
        <end position="655"/>
    </location>
</feature>
<evidence type="ECO:0000313" key="3">
    <source>
        <dbReference type="EMBL" id="TNV82003.1"/>
    </source>
</evidence>
<feature type="region of interest" description="Disordered" evidence="1">
    <location>
        <begin position="576"/>
        <end position="655"/>
    </location>
</feature>
<comment type="caution">
    <text evidence="3">The sequence shown here is derived from an EMBL/GenBank/DDBJ whole genome shotgun (WGS) entry which is preliminary data.</text>
</comment>
<feature type="region of interest" description="Disordered" evidence="1">
    <location>
        <begin position="480"/>
        <end position="511"/>
    </location>
</feature>
<feature type="transmembrane region" description="Helical" evidence="2">
    <location>
        <begin position="424"/>
        <end position="444"/>
    </location>
</feature>
<protein>
    <submittedName>
        <fullName evidence="3">Uncharacterized protein</fullName>
    </submittedName>
</protein>
<dbReference type="Proteomes" id="UP000785679">
    <property type="component" value="Unassembled WGS sequence"/>
</dbReference>
<name>A0A8J8NVQ3_HALGN</name>
<organism evidence="3 4">
    <name type="scientific">Halteria grandinella</name>
    <dbReference type="NCBI Taxonomy" id="5974"/>
    <lineage>
        <taxon>Eukaryota</taxon>
        <taxon>Sar</taxon>
        <taxon>Alveolata</taxon>
        <taxon>Ciliophora</taxon>
        <taxon>Intramacronucleata</taxon>
        <taxon>Spirotrichea</taxon>
        <taxon>Stichotrichia</taxon>
        <taxon>Sporadotrichida</taxon>
        <taxon>Halteriidae</taxon>
        <taxon>Halteria</taxon>
    </lineage>
</organism>